<reference evidence="2" key="1">
    <citation type="submission" date="2020-05" db="EMBL/GenBank/DDBJ databases">
        <authorList>
            <person name="Chiriac C."/>
            <person name="Salcher M."/>
            <person name="Ghai R."/>
            <person name="Kavagutti S V."/>
        </authorList>
    </citation>
    <scope>NUCLEOTIDE SEQUENCE</scope>
</reference>
<dbReference type="EMBL" id="LR796981">
    <property type="protein sequence ID" value="CAB4179485.1"/>
    <property type="molecule type" value="Genomic_DNA"/>
</dbReference>
<organism evidence="2">
    <name type="scientific">uncultured Caudovirales phage</name>
    <dbReference type="NCBI Taxonomy" id="2100421"/>
    <lineage>
        <taxon>Viruses</taxon>
        <taxon>Duplodnaviria</taxon>
        <taxon>Heunggongvirae</taxon>
        <taxon>Uroviricota</taxon>
        <taxon>Caudoviricetes</taxon>
        <taxon>Peduoviridae</taxon>
        <taxon>Maltschvirus</taxon>
        <taxon>Maltschvirus maltsch</taxon>
    </lineage>
</organism>
<keyword evidence="1" id="KW-0472">Membrane</keyword>
<feature type="transmembrane region" description="Helical" evidence="1">
    <location>
        <begin position="12"/>
        <end position="29"/>
    </location>
</feature>
<keyword evidence="1" id="KW-1133">Transmembrane helix</keyword>
<keyword evidence="1" id="KW-0812">Transmembrane</keyword>
<proteinExistence type="predicted"/>
<evidence type="ECO:0000313" key="2">
    <source>
        <dbReference type="EMBL" id="CAB4179485.1"/>
    </source>
</evidence>
<accession>A0A6J5QED4</accession>
<evidence type="ECO:0000256" key="1">
    <source>
        <dbReference type="SAM" id="Phobius"/>
    </source>
</evidence>
<protein>
    <submittedName>
        <fullName evidence="2">Uncharacterized protein</fullName>
    </submittedName>
</protein>
<evidence type="ECO:0000313" key="3">
    <source>
        <dbReference type="EMBL" id="CAB4221029.1"/>
    </source>
</evidence>
<feature type="transmembrane region" description="Helical" evidence="1">
    <location>
        <begin position="35"/>
        <end position="54"/>
    </location>
</feature>
<gene>
    <name evidence="2" type="ORF">UFOVP1033_139</name>
    <name evidence="3" type="ORF">UFOVP1631_139</name>
</gene>
<name>A0A6J5QED4_9CAUD</name>
<sequence>MKQFFKDISADFFSEIWTFVGLFSAWLVLTGSAKTVIGKVTLISFVFWIITLRLRNPKE</sequence>
<dbReference type="EMBL" id="LR797501">
    <property type="protein sequence ID" value="CAB4221029.1"/>
    <property type="molecule type" value="Genomic_DNA"/>
</dbReference>